<comment type="subcellular location">
    <subcellularLocation>
        <location evidence="1 10">Cell outer membrane</location>
        <topology evidence="1 10">Multi-pass membrane protein</topology>
    </subcellularLocation>
</comment>
<evidence type="ECO:0000256" key="6">
    <source>
        <dbReference type="ARBA" id="ARBA00023004"/>
    </source>
</evidence>
<keyword evidence="5 10" id="KW-0812">Transmembrane</keyword>
<dbReference type="SMART" id="SM00965">
    <property type="entry name" value="STN"/>
    <property type="match status" value="1"/>
</dbReference>
<dbReference type="InterPro" id="IPR012910">
    <property type="entry name" value="Plug_dom"/>
</dbReference>
<dbReference type="InterPro" id="IPR039426">
    <property type="entry name" value="TonB-dep_rcpt-like"/>
</dbReference>
<evidence type="ECO:0000256" key="11">
    <source>
        <dbReference type="RuleBase" id="RU003357"/>
    </source>
</evidence>
<reference evidence="13 14" key="1">
    <citation type="submission" date="2014-06" db="EMBL/GenBank/DDBJ databases">
        <title>Shewanella sp. YQH10.</title>
        <authorList>
            <person name="Liu Y."/>
            <person name="Zeng R."/>
        </authorList>
    </citation>
    <scope>NUCLEOTIDE SEQUENCE [LARGE SCALE GENOMIC DNA]</scope>
    <source>
        <strain evidence="13 14">YQH10</strain>
    </source>
</reference>
<dbReference type="eggNOG" id="COG4771">
    <property type="taxonomic scope" value="Bacteria"/>
</dbReference>
<keyword evidence="8 10" id="KW-0472">Membrane</keyword>
<dbReference type="PROSITE" id="PS52016">
    <property type="entry name" value="TONB_DEPENDENT_REC_3"/>
    <property type="match status" value="1"/>
</dbReference>
<dbReference type="Pfam" id="PF00593">
    <property type="entry name" value="TonB_dep_Rec_b-barrel"/>
    <property type="match status" value="1"/>
</dbReference>
<dbReference type="Gene3D" id="2.170.130.10">
    <property type="entry name" value="TonB-dependent receptor, plug domain"/>
    <property type="match status" value="1"/>
</dbReference>
<feature type="domain" description="Secretin/TonB short N-terminal" evidence="12">
    <location>
        <begin position="44"/>
        <end position="95"/>
    </location>
</feature>
<dbReference type="GO" id="GO:0006826">
    <property type="term" value="P:iron ion transport"/>
    <property type="evidence" value="ECO:0007669"/>
    <property type="project" value="UniProtKB-KW"/>
</dbReference>
<dbReference type="Gene3D" id="2.40.170.20">
    <property type="entry name" value="TonB-dependent receptor, beta-barrel domain"/>
    <property type="match status" value="1"/>
</dbReference>
<dbReference type="PANTHER" id="PTHR47234">
    <property type="match status" value="1"/>
</dbReference>
<organism evidence="13 14">
    <name type="scientific">Shewanella mangrovi</name>
    <dbReference type="NCBI Taxonomy" id="1515746"/>
    <lineage>
        <taxon>Bacteria</taxon>
        <taxon>Pseudomonadati</taxon>
        <taxon>Pseudomonadota</taxon>
        <taxon>Gammaproteobacteria</taxon>
        <taxon>Alteromonadales</taxon>
        <taxon>Shewanellaceae</taxon>
        <taxon>Shewanella</taxon>
    </lineage>
</organism>
<dbReference type="SUPFAM" id="SSF56935">
    <property type="entry name" value="Porins"/>
    <property type="match status" value="1"/>
</dbReference>
<keyword evidence="9 10" id="KW-0998">Cell outer membrane</keyword>
<evidence type="ECO:0000256" key="7">
    <source>
        <dbReference type="ARBA" id="ARBA00023077"/>
    </source>
</evidence>
<evidence type="ECO:0000256" key="2">
    <source>
        <dbReference type="ARBA" id="ARBA00022448"/>
    </source>
</evidence>
<dbReference type="GO" id="GO:0009279">
    <property type="term" value="C:cell outer membrane"/>
    <property type="evidence" value="ECO:0007669"/>
    <property type="project" value="UniProtKB-SubCell"/>
</dbReference>
<proteinExistence type="inferred from homology"/>
<dbReference type="Pfam" id="PF07715">
    <property type="entry name" value="Plug"/>
    <property type="match status" value="1"/>
</dbReference>
<keyword evidence="2 10" id="KW-0813">Transport</keyword>
<keyword evidence="7 11" id="KW-0798">TonB box</keyword>
<evidence type="ECO:0000256" key="5">
    <source>
        <dbReference type="ARBA" id="ARBA00022692"/>
    </source>
</evidence>
<comment type="caution">
    <text evidence="13">The sequence shown here is derived from an EMBL/GenBank/DDBJ whole genome shotgun (WGS) entry which is preliminary data.</text>
</comment>
<accession>A0A094LLI0</accession>
<evidence type="ECO:0000313" key="14">
    <source>
        <dbReference type="Proteomes" id="UP000029264"/>
    </source>
</evidence>
<dbReference type="InterPro" id="IPR000531">
    <property type="entry name" value="Beta-barrel_TonB"/>
</dbReference>
<dbReference type="Gene3D" id="3.55.50.30">
    <property type="match status" value="1"/>
</dbReference>
<dbReference type="EMBL" id="JPEO01000027">
    <property type="protein sequence ID" value="KFZ35998.1"/>
    <property type="molecule type" value="Genomic_DNA"/>
</dbReference>
<gene>
    <name evidence="13" type="ORF">HR45_18790</name>
</gene>
<evidence type="ECO:0000256" key="1">
    <source>
        <dbReference type="ARBA" id="ARBA00004571"/>
    </source>
</evidence>
<dbReference type="AlphaFoldDB" id="A0A094LLI0"/>
<evidence type="ECO:0000256" key="9">
    <source>
        <dbReference type="ARBA" id="ARBA00023237"/>
    </source>
</evidence>
<sequence length="948" mass="102647">MFSLCALLSTQAAARDRKPKLLYFDIPCQSASAGLRLFAQRSGLALIFPQALVSSIKTKELKGHFTVEAGLNLLLSKTGLKGTIYSGTTIIVSADEHSERPASAYEQRADIMKSKKLKGPLTASTVGIAASLLATQIAAQEVDKTENEAKKSLETIVVTGVRGSPRSVIESPTPIDVFSSEQLERQGQVGLFESLRYLVPSLNLPQRAGGGTATFIASAGLRGLNPDQTLVLVNGKRRHKTALINTSTGLFSGSAGVDLNMIPSSAIKRIEVLRDGASAQYGSDAIAGVVNIILKDVDEGGKISTSTGQNFDRGDGESKTLGANSGFSFGDTGFVNLSFDFQDRGISNRARVVPTPEDGGLQLFPLQEDGSYDPREYTVDRMLTKNFGNFPQTSRSFGINAGMDLDTIQPYLFATYASRDSELMFTYRTPTDSRNITELFPLGYRPLEEIREDDMEVVAGFKSVFGGFDWDFSASYGKDDTSWYNTEGLNASLGAASPTSFFLGEMNSDEAIVQFDATRPIALTSSDLQLSFGMQYRRESFEIVPGEELSYADGNNGLAPGAQGFPGFAPEAANDVSRRNINAYIDLGWDVTEKLYLAGAVRYENYNDSAGDEVLGKLNMRYELTDSLAFRASVSTGFRAPSIQQLGFRGSRGQFTDLDNDGVSETIVLRQTLPSTDAAAEALGAKPLTPEKSRNYSAGLTYNPTPNVSVTLDVYQIDVDDRIAMSTQYNRGDSRASAFGTTIGDEISALLDAAGFDASLGAVNYFTNAIDTRSRGVDLVATWTPDISTGSLTLSSAVNYNKVDVTHVDDNPDELSGLVLADGSQIVQFDRSRLGTYTDAVPDYKATFSSNYTLDGWLFSARATLFGPWTVIGSSTNLDHENNEKVIVDLEAGYRFENGVEVYAGGNNIFNTYPQERAMNSQASSFYDTYSPYGFTGGSWYLRASYAW</sequence>
<evidence type="ECO:0000256" key="4">
    <source>
        <dbReference type="ARBA" id="ARBA00022496"/>
    </source>
</evidence>
<comment type="similarity">
    <text evidence="10 11">Belongs to the TonB-dependent receptor family.</text>
</comment>
<dbReference type="STRING" id="1515746.HR45_18790"/>
<evidence type="ECO:0000259" key="12">
    <source>
        <dbReference type="SMART" id="SM00965"/>
    </source>
</evidence>
<keyword evidence="14" id="KW-1185">Reference proteome</keyword>
<protein>
    <recommendedName>
        <fullName evidence="12">Secretin/TonB short N-terminal domain-containing protein</fullName>
    </recommendedName>
</protein>
<keyword evidence="3 10" id="KW-1134">Transmembrane beta strand</keyword>
<name>A0A094LLI0_9GAMM</name>
<dbReference type="InterPro" id="IPR011662">
    <property type="entry name" value="Secretin/TonB_short_N"/>
</dbReference>
<dbReference type="Proteomes" id="UP000029264">
    <property type="component" value="Unassembled WGS sequence"/>
</dbReference>
<keyword evidence="6" id="KW-0408">Iron</keyword>
<dbReference type="CDD" id="cd01347">
    <property type="entry name" value="ligand_gated_channel"/>
    <property type="match status" value="1"/>
</dbReference>
<evidence type="ECO:0000256" key="3">
    <source>
        <dbReference type="ARBA" id="ARBA00022452"/>
    </source>
</evidence>
<evidence type="ECO:0000256" key="8">
    <source>
        <dbReference type="ARBA" id="ARBA00023136"/>
    </source>
</evidence>
<evidence type="ECO:0000256" key="10">
    <source>
        <dbReference type="PROSITE-ProRule" id="PRU01360"/>
    </source>
</evidence>
<keyword evidence="4" id="KW-0406">Ion transport</keyword>
<evidence type="ECO:0000313" key="13">
    <source>
        <dbReference type="EMBL" id="KFZ35998.1"/>
    </source>
</evidence>
<dbReference type="InterPro" id="IPR036942">
    <property type="entry name" value="Beta-barrel_TonB_sf"/>
</dbReference>
<keyword evidence="4" id="KW-0410">Iron transport</keyword>
<dbReference type="PANTHER" id="PTHR47234:SF3">
    <property type="entry name" value="SECRETIN_TONB SHORT N-TERMINAL DOMAIN-CONTAINING PROTEIN"/>
    <property type="match status" value="1"/>
</dbReference>
<dbReference type="InterPro" id="IPR037066">
    <property type="entry name" value="Plug_dom_sf"/>
</dbReference>